<feature type="transmembrane region" description="Helical" evidence="6">
    <location>
        <begin position="64"/>
        <end position="84"/>
    </location>
</feature>
<organism evidence="8 9">
    <name type="scientific">Leclercia barmai</name>
    <dbReference type="NCBI Taxonomy" id="2785629"/>
    <lineage>
        <taxon>Bacteria</taxon>
        <taxon>Pseudomonadati</taxon>
        <taxon>Pseudomonadota</taxon>
        <taxon>Gammaproteobacteria</taxon>
        <taxon>Enterobacterales</taxon>
        <taxon>Enterobacteriaceae</taxon>
        <taxon>Leclercia</taxon>
    </lineage>
</organism>
<dbReference type="SUPFAM" id="SSF103481">
    <property type="entry name" value="Multidrug resistance efflux transporter EmrE"/>
    <property type="match status" value="2"/>
</dbReference>
<feature type="domain" description="EamA" evidence="7">
    <location>
        <begin position="3"/>
        <end position="131"/>
    </location>
</feature>
<comment type="subcellular location">
    <subcellularLocation>
        <location evidence="1">Cell membrane</location>
        <topology evidence="1">Multi-pass membrane protein</topology>
    </subcellularLocation>
</comment>
<evidence type="ECO:0000256" key="1">
    <source>
        <dbReference type="ARBA" id="ARBA00004651"/>
    </source>
</evidence>
<feature type="domain" description="EamA" evidence="7">
    <location>
        <begin position="141"/>
        <end position="271"/>
    </location>
</feature>
<keyword evidence="3 6" id="KW-0812">Transmembrane</keyword>
<evidence type="ECO:0000256" key="3">
    <source>
        <dbReference type="ARBA" id="ARBA00022692"/>
    </source>
</evidence>
<dbReference type="EMBL" id="JADMNK010000002">
    <property type="protein sequence ID" value="MBZ0057683.1"/>
    <property type="molecule type" value="Genomic_DNA"/>
</dbReference>
<dbReference type="InterPro" id="IPR037185">
    <property type="entry name" value="EmrE-like"/>
</dbReference>
<name>A0ABS7RUY5_9ENTR</name>
<keyword evidence="2" id="KW-1003">Cell membrane</keyword>
<dbReference type="InterPro" id="IPR000620">
    <property type="entry name" value="EamA_dom"/>
</dbReference>
<keyword evidence="9" id="KW-1185">Reference proteome</keyword>
<keyword evidence="4 6" id="KW-1133">Transmembrane helix</keyword>
<evidence type="ECO:0000259" key="7">
    <source>
        <dbReference type="Pfam" id="PF00892"/>
    </source>
</evidence>
<feature type="transmembrane region" description="Helical" evidence="6">
    <location>
        <begin position="199"/>
        <end position="220"/>
    </location>
</feature>
<protein>
    <submittedName>
        <fullName evidence="8">EamA family transporter</fullName>
    </submittedName>
</protein>
<feature type="transmembrane region" description="Helical" evidence="6">
    <location>
        <begin position="34"/>
        <end position="52"/>
    </location>
</feature>
<dbReference type="PANTHER" id="PTHR32322">
    <property type="entry name" value="INNER MEMBRANE TRANSPORTER"/>
    <property type="match status" value="1"/>
</dbReference>
<dbReference type="Pfam" id="PF00892">
    <property type="entry name" value="EamA"/>
    <property type="match status" value="2"/>
</dbReference>
<dbReference type="Proteomes" id="UP000706580">
    <property type="component" value="Unassembled WGS sequence"/>
</dbReference>
<dbReference type="RefSeq" id="WP_223074331.1">
    <property type="nucleotide sequence ID" value="NZ_JADMNK010000002.1"/>
</dbReference>
<keyword evidence="5 6" id="KW-0472">Membrane</keyword>
<evidence type="ECO:0000256" key="4">
    <source>
        <dbReference type="ARBA" id="ARBA00022989"/>
    </source>
</evidence>
<feature type="transmembrane region" description="Helical" evidence="6">
    <location>
        <begin position="170"/>
        <end position="187"/>
    </location>
</feature>
<evidence type="ECO:0000256" key="6">
    <source>
        <dbReference type="SAM" id="Phobius"/>
    </source>
</evidence>
<dbReference type="PANTHER" id="PTHR32322:SF9">
    <property type="entry name" value="AMINO-ACID METABOLITE EFFLUX PUMP-RELATED"/>
    <property type="match status" value="1"/>
</dbReference>
<comment type="caution">
    <text evidence="8">The sequence shown here is derived from an EMBL/GenBank/DDBJ whole genome shotgun (WGS) entry which is preliminary data.</text>
</comment>
<feature type="transmembrane region" description="Helical" evidence="6">
    <location>
        <begin position="90"/>
        <end position="107"/>
    </location>
</feature>
<proteinExistence type="predicted"/>
<feature type="transmembrane region" description="Helical" evidence="6">
    <location>
        <begin position="114"/>
        <end position="134"/>
    </location>
</feature>
<evidence type="ECO:0000256" key="2">
    <source>
        <dbReference type="ARBA" id="ARBA00022475"/>
    </source>
</evidence>
<gene>
    <name evidence="8" type="ORF">ITX56_07600</name>
</gene>
<accession>A0ABS7RUY5</accession>
<feature type="transmembrane region" description="Helical" evidence="6">
    <location>
        <begin position="254"/>
        <end position="273"/>
    </location>
</feature>
<evidence type="ECO:0000256" key="5">
    <source>
        <dbReference type="ARBA" id="ARBA00023136"/>
    </source>
</evidence>
<evidence type="ECO:0000313" key="8">
    <source>
        <dbReference type="EMBL" id="MBZ0057683.1"/>
    </source>
</evidence>
<evidence type="ECO:0000313" key="9">
    <source>
        <dbReference type="Proteomes" id="UP000706580"/>
    </source>
</evidence>
<dbReference type="InterPro" id="IPR050638">
    <property type="entry name" value="AA-Vitamin_Transporters"/>
</dbReference>
<reference evidence="8 9" key="1">
    <citation type="submission" date="2020-11" db="EMBL/GenBank/DDBJ databases">
        <title>Draft Genome of Enterobacter sp. strain EMC7.</title>
        <authorList>
            <person name="Barman P."/>
            <person name="Sinha S."/>
            <person name="Sen S."/>
            <person name="Chakraborty R."/>
        </authorList>
    </citation>
    <scope>NUCLEOTIDE SEQUENCE [LARGE SCALE GENOMIC DNA]</scope>
    <source>
        <strain evidence="8 9">EMC7</strain>
    </source>
</reference>
<sequence>MKKLLLVLFVLTAFAANSILCRIALKNGHADPQTFSMLRLLGGAGVLFAWHLARGKVKEIRWKIIDAVLLCAYVLFFSLAYVQLNTATGALLLFGAVQVCMIGWGVIKGEKLSGVKACGILIAVGGIVTLLLPGATAPPLFAAITMVASGMAWGAYSVRGKNIKAPAGTTAGNFILGLPVILVWSLIRQAPVQIDASGILLALLSGGLASGVAYVLWYALVATLSSATASTLQLSVPCIAAAGGGLFLGEVPDIRMLICTLVVLAGIAMVIAADRKQREKVKRNDFR</sequence>